<dbReference type="EMBL" id="JAJSBI010000020">
    <property type="protein sequence ID" value="MCD9878174.1"/>
    <property type="molecule type" value="Genomic_DNA"/>
</dbReference>
<dbReference type="RefSeq" id="WP_232652404.1">
    <property type="nucleotide sequence ID" value="NZ_JAJSBI010000020.1"/>
</dbReference>
<dbReference type="InterPro" id="IPR001387">
    <property type="entry name" value="Cro/C1-type_HTH"/>
</dbReference>
<dbReference type="InterPro" id="IPR043917">
    <property type="entry name" value="DUF5753"/>
</dbReference>
<dbReference type="CDD" id="cd00093">
    <property type="entry name" value="HTH_XRE"/>
    <property type="match status" value="1"/>
</dbReference>
<feature type="domain" description="HTH cro/C1-type" evidence="1">
    <location>
        <begin position="19"/>
        <end position="74"/>
    </location>
</feature>
<proteinExistence type="predicted"/>
<reference evidence="2" key="1">
    <citation type="submission" date="2021-12" db="EMBL/GenBank/DDBJ databases">
        <authorList>
            <person name="Lee J.-H."/>
            <person name="Kim S.-B."/>
        </authorList>
    </citation>
    <scope>NUCLEOTIDE SEQUENCE</scope>
    <source>
        <strain evidence="2">NR30</strain>
    </source>
</reference>
<name>A0A9Q3Z9C7_9ACTN</name>
<dbReference type="InterPro" id="IPR010982">
    <property type="entry name" value="Lambda_DNA-bd_dom_sf"/>
</dbReference>
<dbReference type="GO" id="GO:0003677">
    <property type="term" value="F:DNA binding"/>
    <property type="evidence" value="ECO:0007669"/>
    <property type="project" value="InterPro"/>
</dbReference>
<evidence type="ECO:0000313" key="2">
    <source>
        <dbReference type="EMBL" id="MCD9878174.1"/>
    </source>
</evidence>
<keyword evidence="3" id="KW-1185">Reference proteome</keyword>
<dbReference type="AlphaFoldDB" id="A0A9Q3Z9C7"/>
<dbReference type="Pfam" id="PF13560">
    <property type="entry name" value="HTH_31"/>
    <property type="match status" value="1"/>
</dbReference>
<dbReference type="PROSITE" id="PS50943">
    <property type="entry name" value="HTH_CROC1"/>
    <property type="match status" value="1"/>
</dbReference>
<dbReference type="SUPFAM" id="SSF47413">
    <property type="entry name" value="lambda repressor-like DNA-binding domains"/>
    <property type="match status" value="1"/>
</dbReference>
<evidence type="ECO:0000259" key="1">
    <source>
        <dbReference type="PROSITE" id="PS50943"/>
    </source>
</evidence>
<evidence type="ECO:0000313" key="3">
    <source>
        <dbReference type="Proteomes" id="UP001108029"/>
    </source>
</evidence>
<accession>A0A9Q3Z9C7</accession>
<protein>
    <submittedName>
        <fullName evidence="2">Helix-turn-helix domain-containing protein</fullName>
    </submittedName>
</protein>
<sequence>MPNVRAKPTLRRRRLGGALKGFRAASGLTLEAAAVEMGWDSGKLSRIENAKAHIWPKEIPKLLGLYGIEDLKVISALEELARDAGKQGWWQTYGNIIGGGYQDYMFLESDAVGIRVYCPGLVHGLLQTVAYAREVIAATAITRSSDEVAALTEVRQARQAVLTRPGRPLKIWAVIHEAALRQQFPTQPNVMTHQLQRLLDLSEMPTIDVQVMPIGASPHPGMTGPFDIVSFGGPWPTVVNLENLRGGFFMEGEDVAVFEAAFERTVAAALPVDVSREAIKKIMDEGAHQ</sequence>
<gene>
    <name evidence="2" type="ORF">LJ657_32080</name>
</gene>
<dbReference type="Proteomes" id="UP001108029">
    <property type="component" value="Unassembled WGS sequence"/>
</dbReference>
<organism evidence="2 3">
    <name type="scientific">Streptomyces guryensis</name>
    <dbReference type="NCBI Taxonomy" id="2886947"/>
    <lineage>
        <taxon>Bacteria</taxon>
        <taxon>Bacillati</taxon>
        <taxon>Actinomycetota</taxon>
        <taxon>Actinomycetes</taxon>
        <taxon>Kitasatosporales</taxon>
        <taxon>Streptomycetaceae</taxon>
        <taxon>Streptomyces</taxon>
    </lineage>
</organism>
<comment type="caution">
    <text evidence="2">The sequence shown here is derived from an EMBL/GenBank/DDBJ whole genome shotgun (WGS) entry which is preliminary data.</text>
</comment>
<dbReference type="Pfam" id="PF19054">
    <property type="entry name" value="DUF5753"/>
    <property type="match status" value="1"/>
</dbReference>
<dbReference type="Gene3D" id="1.10.260.40">
    <property type="entry name" value="lambda repressor-like DNA-binding domains"/>
    <property type="match status" value="1"/>
</dbReference>